<name>A0A162CW67_9CRUS</name>
<comment type="caution">
    <text evidence="1">The sequence shown here is derived from an EMBL/GenBank/DDBJ whole genome shotgun (WGS) entry which is preliminary data.</text>
</comment>
<accession>A0A162CW67</accession>
<organism evidence="1 2">
    <name type="scientific">Daphnia magna</name>
    <dbReference type="NCBI Taxonomy" id="35525"/>
    <lineage>
        <taxon>Eukaryota</taxon>
        <taxon>Metazoa</taxon>
        <taxon>Ecdysozoa</taxon>
        <taxon>Arthropoda</taxon>
        <taxon>Crustacea</taxon>
        <taxon>Branchiopoda</taxon>
        <taxon>Diplostraca</taxon>
        <taxon>Cladocera</taxon>
        <taxon>Anomopoda</taxon>
        <taxon>Daphniidae</taxon>
        <taxon>Daphnia</taxon>
    </lineage>
</organism>
<proteinExistence type="predicted"/>
<dbReference type="AlphaFoldDB" id="A0A162CW67"/>
<feature type="non-terminal residue" evidence="1">
    <location>
        <position position="1"/>
    </location>
</feature>
<protein>
    <submittedName>
        <fullName evidence="1">Uncharacterized protein</fullName>
    </submittedName>
</protein>
<evidence type="ECO:0000313" key="2">
    <source>
        <dbReference type="Proteomes" id="UP000076858"/>
    </source>
</evidence>
<reference evidence="1 2" key="1">
    <citation type="submission" date="2016-03" db="EMBL/GenBank/DDBJ databases">
        <title>EvidentialGene: Evidence-directed Construction of Genes on Genomes.</title>
        <authorList>
            <person name="Gilbert D.G."/>
            <person name="Choi J.-H."/>
            <person name="Mockaitis K."/>
            <person name="Colbourne J."/>
            <person name="Pfrender M."/>
        </authorList>
    </citation>
    <scope>NUCLEOTIDE SEQUENCE [LARGE SCALE GENOMIC DNA]</scope>
    <source>
        <strain evidence="1 2">Xinb3</strain>
        <tissue evidence="1">Complete organism</tissue>
    </source>
</reference>
<evidence type="ECO:0000313" key="1">
    <source>
        <dbReference type="EMBL" id="KZS00024.1"/>
    </source>
</evidence>
<keyword evidence="2" id="KW-1185">Reference proteome</keyword>
<dbReference type="EMBL" id="LRGB01011924">
    <property type="protein sequence ID" value="KZS00024.1"/>
    <property type="molecule type" value="Genomic_DNA"/>
</dbReference>
<dbReference type="Proteomes" id="UP000076858">
    <property type="component" value="Unassembled WGS sequence"/>
</dbReference>
<gene>
    <name evidence="1" type="ORF">APZ42_003865</name>
</gene>
<sequence>YCNLVPNSSTDCVPTFLRDRSLLHPSNNHIIFVFLTSPLTAFQQISETVAFCIPQTTTTAILFSTAPLTAFQHF</sequence>